<feature type="region of interest" description="Disordered" evidence="1">
    <location>
        <begin position="51"/>
        <end position="106"/>
    </location>
</feature>
<proteinExistence type="predicted"/>
<sequence>MRTFLELLERDEEKSARFFASSGSIALESITFMFLGPPDLKHRDLRKAFTWTPDRSRSSRPRRSRAPAFHRGSRLSAPFFATRSSSGASRPIRFPGSRRSSSISGR</sequence>
<dbReference type="AlphaFoldDB" id="A0A508X4A8"/>
<feature type="compositionally biased region" description="Low complexity" evidence="1">
    <location>
        <begin position="89"/>
        <end position="106"/>
    </location>
</feature>
<name>A0A508X4A8_9HYPH</name>
<evidence type="ECO:0000313" key="2">
    <source>
        <dbReference type="EMBL" id="VTZ62643.1"/>
    </source>
</evidence>
<protein>
    <submittedName>
        <fullName evidence="2">Uncharacterized protein</fullName>
    </submittedName>
</protein>
<dbReference type="EMBL" id="CABFNB010000109">
    <property type="protein sequence ID" value="VTZ62643.1"/>
    <property type="molecule type" value="Genomic_DNA"/>
</dbReference>
<evidence type="ECO:0000256" key="1">
    <source>
        <dbReference type="SAM" id="MobiDB-lite"/>
    </source>
</evidence>
<reference evidence="2" key="1">
    <citation type="submission" date="2019-06" db="EMBL/GenBank/DDBJ databases">
        <authorList>
            <person name="Le Quere A."/>
            <person name="Colella S."/>
        </authorList>
    </citation>
    <scope>NUCLEOTIDE SEQUENCE</scope>
    <source>
        <strain evidence="2">EmedicaeMD41</strain>
    </source>
</reference>
<organism evidence="2">
    <name type="scientific">Sinorhizobium medicae</name>
    <dbReference type="NCBI Taxonomy" id="110321"/>
    <lineage>
        <taxon>Bacteria</taxon>
        <taxon>Pseudomonadati</taxon>
        <taxon>Pseudomonadota</taxon>
        <taxon>Alphaproteobacteria</taxon>
        <taxon>Hyphomicrobiales</taxon>
        <taxon>Rhizobiaceae</taxon>
        <taxon>Sinorhizobium/Ensifer group</taxon>
        <taxon>Sinorhizobium</taxon>
    </lineage>
</organism>
<gene>
    <name evidence="2" type="ORF">EMEDMD4_420082</name>
</gene>
<accession>A0A508X4A8</accession>
<dbReference type="Proteomes" id="UP000507954">
    <property type="component" value="Unassembled WGS sequence"/>
</dbReference>